<dbReference type="EMBL" id="JABGBO010000010">
    <property type="protein sequence ID" value="NOL50327.1"/>
    <property type="molecule type" value="Genomic_DNA"/>
</dbReference>
<dbReference type="InterPro" id="IPR003140">
    <property type="entry name" value="PLipase/COase/thioEstase"/>
</dbReference>
<evidence type="ECO:0000259" key="1">
    <source>
        <dbReference type="Pfam" id="PF02230"/>
    </source>
</evidence>
<organism evidence="2 3">
    <name type="scientific">Pelistega europaea</name>
    <dbReference type="NCBI Taxonomy" id="106147"/>
    <lineage>
        <taxon>Bacteria</taxon>
        <taxon>Pseudomonadati</taxon>
        <taxon>Pseudomonadota</taxon>
        <taxon>Betaproteobacteria</taxon>
        <taxon>Burkholderiales</taxon>
        <taxon>Alcaligenaceae</taxon>
        <taxon>Pelistega</taxon>
    </lineage>
</organism>
<dbReference type="Pfam" id="PF02230">
    <property type="entry name" value="Abhydrolase_2"/>
    <property type="match status" value="1"/>
</dbReference>
<proteinExistence type="predicted"/>
<protein>
    <recommendedName>
        <fullName evidence="1">Phospholipase/carboxylesterase/thioesterase domain-containing protein</fullName>
    </recommendedName>
</protein>
<name>A0A7Y4LB87_9BURK</name>
<evidence type="ECO:0000313" key="3">
    <source>
        <dbReference type="Proteomes" id="UP000541421"/>
    </source>
</evidence>
<accession>A0A7Y4LB87</accession>
<dbReference type="InterPro" id="IPR029058">
    <property type="entry name" value="AB_hydrolase_fold"/>
</dbReference>
<dbReference type="SUPFAM" id="SSF53474">
    <property type="entry name" value="alpha/beta-Hydrolases"/>
    <property type="match status" value="1"/>
</dbReference>
<keyword evidence="3" id="KW-1185">Reference proteome</keyword>
<gene>
    <name evidence="2" type="ORF">HKX40_09320</name>
</gene>
<reference evidence="2 3" key="1">
    <citation type="submission" date="2020-05" db="EMBL/GenBank/DDBJ databases">
        <authorList>
            <person name="Niu N."/>
        </authorList>
    </citation>
    <scope>NUCLEOTIDE SEQUENCE [LARGE SCALE GENOMIC DNA]</scope>
    <source>
        <strain evidence="2 3">LMG10982</strain>
    </source>
</reference>
<dbReference type="GO" id="GO:0016787">
    <property type="term" value="F:hydrolase activity"/>
    <property type="evidence" value="ECO:0007669"/>
    <property type="project" value="InterPro"/>
</dbReference>
<evidence type="ECO:0000313" key="2">
    <source>
        <dbReference type="EMBL" id="NOL50327.1"/>
    </source>
</evidence>
<dbReference type="Gene3D" id="3.40.50.1820">
    <property type="entry name" value="alpha/beta hydrolase"/>
    <property type="match status" value="1"/>
</dbReference>
<dbReference type="RefSeq" id="WP_171589305.1">
    <property type="nucleotide sequence ID" value="NZ_JABGBO010000010.1"/>
</dbReference>
<feature type="domain" description="Phospholipase/carboxylesterase/thioesterase" evidence="1">
    <location>
        <begin position="78"/>
        <end position="204"/>
    </location>
</feature>
<sequence length="238" mass="26244">MSIFTIERALQPQGGNIAQLFVIFVDVVDENKINLFCQQIAKTFPAAAMVVAIPSDALAFSEHLRAEHKLSDEEFKTFVQSHHKDIQGFIKAFQAHLHIDAAATALVGVGQMGALVLELTKLANPLAGRVISFGSRFAELPTEALSLEQTIHLLHSRQDSLVDFSHTVQAQEKIAQFEGDATIDVAHVATSSFDETLIQQMMQRLLTCVPLRYWKEAQSGAPTQTLDSRLPNDEDAVH</sequence>
<dbReference type="AlphaFoldDB" id="A0A7Y4LB87"/>
<dbReference type="Proteomes" id="UP000541421">
    <property type="component" value="Unassembled WGS sequence"/>
</dbReference>
<comment type="caution">
    <text evidence="2">The sequence shown here is derived from an EMBL/GenBank/DDBJ whole genome shotgun (WGS) entry which is preliminary data.</text>
</comment>